<dbReference type="NCBIfam" id="NF007739">
    <property type="entry name" value="PRK10419.1"/>
    <property type="match status" value="2"/>
</dbReference>
<name>A0AA41UBQ8_9HYPH</name>
<comment type="subcellular location">
    <subcellularLocation>
        <location evidence="1">Cell inner membrane</location>
        <topology evidence="1">Peripheral membrane protein</topology>
    </subcellularLocation>
</comment>
<feature type="domain" description="ABC transporter" evidence="6">
    <location>
        <begin position="8"/>
        <end position="259"/>
    </location>
</feature>
<evidence type="ECO:0000259" key="6">
    <source>
        <dbReference type="PROSITE" id="PS50893"/>
    </source>
</evidence>
<evidence type="ECO:0000256" key="3">
    <source>
        <dbReference type="ARBA" id="ARBA00022448"/>
    </source>
</evidence>
<dbReference type="InterPro" id="IPR027417">
    <property type="entry name" value="P-loop_NTPase"/>
</dbReference>
<keyword evidence="8" id="KW-1185">Reference proteome</keyword>
<dbReference type="GO" id="GO:0015833">
    <property type="term" value="P:peptide transport"/>
    <property type="evidence" value="ECO:0007669"/>
    <property type="project" value="InterPro"/>
</dbReference>
<dbReference type="SMART" id="SM00382">
    <property type="entry name" value="AAA"/>
    <property type="match status" value="2"/>
</dbReference>
<dbReference type="InterPro" id="IPR050319">
    <property type="entry name" value="ABC_transp_ATP-bind"/>
</dbReference>
<evidence type="ECO:0000313" key="8">
    <source>
        <dbReference type="Proteomes" id="UP001156140"/>
    </source>
</evidence>
<organism evidence="7 8">
    <name type="scientific">Paradevosia shaoguanensis</name>
    <dbReference type="NCBI Taxonomy" id="1335043"/>
    <lineage>
        <taxon>Bacteria</taxon>
        <taxon>Pseudomonadati</taxon>
        <taxon>Pseudomonadota</taxon>
        <taxon>Alphaproteobacteria</taxon>
        <taxon>Hyphomicrobiales</taxon>
        <taxon>Devosiaceae</taxon>
        <taxon>Paradevosia</taxon>
    </lineage>
</organism>
<accession>A0AA41UBQ8</accession>
<sequence>MTELPPALEINALTVQYPAPEGGFVSAVEGVSLNVRRGEIHAVIGESGAGKTTIGNAAMGLLEASAHIPSGTIHIGGKPLDMARGSAEGVVLGRDIGAIFQDPMTSLNPLFTVESQLVETLRTHLKLDRKEASAQALELLRAVGIPEPERRLKSYPHQLSGGQRQRVVIAAALACGPSLIVADEPTTALDVSVQAQILKLLRDLCDTRNIGVLLVTHNMGVVAQIADRVTIMHKARVVESGPTAEVLRRPQAEYSRALIAAVPRLDVKLDRFPVLSGAGDAASAQARAAIGSGAGRVSAAADGSEILKVDGLCVDYRSAGWNPLAKAQRFRAVDNVSFAVRKGEIFGLVGESGCGKTTIANVISGLVRPTAGQVHYEGRLIEGKGAERRTGALRQSIQMIFQDPYSSLNGRMRIGSILAEPILFYKLAPNADQAERDVRQLIEAVGLAPDAAERYAHAFSGGQRQRLSIARALGPRPQLIVCDEPTSSLDVSVQAQILNLLKDLRDATGLTLLLISHDLAVVRQMCDRVAVMQAGKLVEEADTDTLFDTPQHDYTRNLLSLVPTLDSIRGEPLSSPLSQPLTSGNNHG</sequence>
<evidence type="ECO:0000256" key="5">
    <source>
        <dbReference type="ARBA" id="ARBA00022840"/>
    </source>
</evidence>
<dbReference type="FunFam" id="3.40.50.300:FF:000016">
    <property type="entry name" value="Oligopeptide ABC transporter ATP-binding component"/>
    <property type="match status" value="1"/>
</dbReference>
<comment type="similarity">
    <text evidence="2">Belongs to the ABC transporter superfamily.</text>
</comment>
<evidence type="ECO:0000256" key="4">
    <source>
        <dbReference type="ARBA" id="ARBA00022741"/>
    </source>
</evidence>
<dbReference type="RefSeq" id="WP_281734673.1">
    <property type="nucleotide sequence ID" value="NZ_JAKETQ010000001.1"/>
</dbReference>
<dbReference type="InterPro" id="IPR017871">
    <property type="entry name" value="ABC_transporter-like_CS"/>
</dbReference>
<dbReference type="PROSITE" id="PS00211">
    <property type="entry name" value="ABC_TRANSPORTER_1"/>
    <property type="match status" value="2"/>
</dbReference>
<comment type="caution">
    <text evidence="7">The sequence shown here is derived from an EMBL/GenBank/DDBJ whole genome shotgun (WGS) entry which is preliminary data.</text>
</comment>
<dbReference type="GO" id="GO:0016887">
    <property type="term" value="F:ATP hydrolysis activity"/>
    <property type="evidence" value="ECO:0007669"/>
    <property type="project" value="InterPro"/>
</dbReference>
<dbReference type="EMBL" id="JALAZD010000001">
    <property type="protein sequence ID" value="MCI0125444.1"/>
    <property type="molecule type" value="Genomic_DNA"/>
</dbReference>
<keyword evidence="5 7" id="KW-0067">ATP-binding</keyword>
<dbReference type="GO" id="GO:0055085">
    <property type="term" value="P:transmembrane transport"/>
    <property type="evidence" value="ECO:0007669"/>
    <property type="project" value="UniProtKB-ARBA"/>
</dbReference>
<evidence type="ECO:0000313" key="7">
    <source>
        <dbReference type="EMBL" id="MCI0125444.1"/>
    </source>
</evidence>
<dbReference type="InterPro" id="IPR003439">
    <property type="entry name" value="ABC_transporter-like_ATP-bd"/>
</dbReference>
<dbReference type="InterPro" id="IPR013563">
    <property type="entry name" value="Oligopep_ABC_C"/>
</dbReference>
<keyword evidence="3" id="KW-0813">Transport</keyword>
<dbReference type="GO" id="GO:0005524">
    <property type="term" value="F:ATP binding"/>
    <property type="evidence" value="ECO:0007669"/>
    <property type="project" value="UniProtKB-KW"/>
</dbReference>
<dbReference type="Pfam" id="PF08352">
    <property type="entry name" value="oligo_HPY"/>
    <property type="match status" value="2"/>
</dbReference>
<protein>
    <submittedName>
        <fullName evidence="7">ABC transporter ATP-binding protein</fullName>
    </submittedName>
</protein>
<dbReference type="SUPFAM" id="SSF52540">
    <property type="entry name" value="P-loop containing nucleoside triphosphate hydrolases"/>
    <property type="match status" value="2"/>
</dbReference>
<dbReference type="PANTHER" id="PTHR43776:SF7">
    <property type="entry name" value="D,D-DIPEPTIDE TRANSPORT ATP-BINDING PROTEIN DDPF-RELATED"/>
    <property type="match status" value="1"/>
</dbReference>
<evidence type="ECO:0000256" key="2">
    <source>
        <dbReference type="ARBA" id="ARBA00005417"/>
    </source>
</evidence>
<dbReference type="NCBIfam" id="NF008453">
    <property type="entry name" value="PRK11308.1"/>
    <property type="match status" value="2"/>
</dbReference>
<proteinExistence type="inferred from homology"/>
<keyword evidence="4" id="KW-0547">Nucleotide-binding</keyword>
<dbReference type="CDD" id="cd03257">
    <property type="entry name" value="ABC_NikE_OppD_transporters"/>
    <property type="match status" value="2"/>
</dbReference>
<dbReference type="PANTHER" id="PTHR43776">
    <property type="entry name" value="TRANSPORT ATP-BINDING PROTEIN"/>
    <property type="match status" value="1"/>
</dbReference>
<dbReference type="Pfam" id="PF00005">
    <property type="entry name" value="ABC_tran"/>
    <property type="match status" value="2"/>
</dbReference>
<gene>
    <name evidence="7" type="ORF">ML536_01240</name>
</gene>
<reference evidence="7" key="1">
    <citation type="submission" date="2022-03" db="EMBL/GenBank/DDBJ databases">
        <title>The complete genome sequence of a Methyloterrigena soli.</title>
        <authorList>
            <person name="Zi Z."/>
        </authorList>
    </citation>
    <scope>NUCLEOTIDE SEQUENCE</scope>
    <source>
        <strain evidence="7">M48</strain>
    </source>
</reference>
<dbReference type="Gene3D" id="3.40.50.300">
    <property type="entry name" value="P-loop containing nucleotide triphosphate hydrolases"/>
    <property type="match status" value="2"/>
</dbReference>
<feature type="domain" description="ABC transporter" evidence="6">
    <location>
        <begin position="307"/>
        <end position="559"/>
    </location>
</feature>
<evidence type="ECO:0000256" key="1">
    <source>
        <dbReference type="ARBA" id="ARBA00004417"/>
    </source>
</evidence>
<dbReference type="InterPro" id="IPR003593">
    <property type="entry name" value="AAA+_ATPase"/>
</dbReference>
<dbReference type="AlphaFoldDB" id="A0AA41UBQ8"/>
<dbReference type="GO" id="GO:0005886">
    <property type="term" value="C:plasma membrane"/>
    <property type="evidence" value="ECO:0007669"/>
    <property type="project" value="UniProtKB-SubCell"/>
</dbReference>
<dbReference type="Proteomes" id="UP001156140">
    <property type="component" value="Unassembled WGS sequence"/>
</dbReference>
<dbReference type="PROSITE" id="PS50893">
    <property type="entry name" value="ABC_TRANSPORTER_2"/>
    <property type="match status" value="2"/>
</dbReference>